<gene>
    <name evidence="2" type="ORF">SAMN06295912_1454</name>
</gene>
<feature type="chain" id="PRO_5013190010" description="DUF4139 domain-containing protein" evidence="1">
    <location>
        <begin position="16"/>
        <end position="524"/>
    </location>
</feature>
<accession>A0A239K513</accession>
<reference evidence="3" key="1">
    <citation type="submission" date="2017-06" db="EMBL/GenBank/DDBJ databases">
        <authorList>
            <person name="Varghese N."/>
            <person name="Submissions S."/>
        </authorList>
    </citation>
    <scope>NUCLEOTIDE SEQUENCE [LARGE SCALE GENOMIC DNA]</scope>
    <source>
        <strain evidence="3">LNB2</strain>
    </source>
</reference>
<proteinExistence type="predicted"/>
<keyword evidence="3" id="KW-1185">Reference proteome</keyword>
<dbReference type="OrthoDB" id="7178458at2"/>
<dbReference type="PANTHER" id="PTHR38075">
    <property type="entry name" value="DUF4139 DOMAIN-CONTAINING PROTEIN"/>
    <property type="match status" value="1"/>
</dbReference>
<dbReference type="RefSeq" id="WP_089221216.1">
    <property type="nucleotide sequence ID" value="NZ_FZOS01000045.1"/>
</dbReference>
<sequence>MLIAALLAMAAPAEAAVVTSSSPEAVSVSVYRNPDRAVDDEMALRWLKGFALITETRTVDLPAGDATIRFEGVAGGILPQSAIIVGLPGQVGEKNRDARLLSPGSLLDGHLGRRVRIRRTNRATGAVREEDAVVRAGPDGGVILQTAEGIEALGCSGLPEQPIYDAVPDGLSDKPTLSVTTSSPVGGPVRLALSYLADGFDWQANYVAHVAPDGASLDLFGWLTLANGNAESFVAARTQAIAGTPNREAKDRDDHDAAVNAELVLQCWPMGTTRDPAVEPLPPPAPAPMAAFGFEEIVVTGARRLEVVQAVPVTAMMAGQEELGDLKLYRIPERVTVAANAMKQVALLDRRNVPFDRLYRATLTMDDEADEEPAEIVVRMRNLKAKGLGLPLPSGQVAVFEPSGSRPMLAGEGHIGDTAIGQDVELAIGESPQVHFTQRWLDRDLEEEHLADRRFEVEITNANPHPIRVEVSFARYLATVHLIRPSEKMREKDGRPMWLAKVPANGTAKLTYVVRHDRDDRGDD</sequence>
<dbReference type="AlphaFoldDB" id="A0A239K513"/>
<dbReference type="EMBL" id="FZOS01000045">
    <property type="protein sequence ID" value="SNT12772.1"/>
    <property type="molecule type" value="Genomic_DNA"/>
</dbReference>
<dbReference type="Proteomes" id="UP000198281">
    <property type="component" value="Unassembled WGS sequence"/>
</dbReference>
<organism evidence="2 3">
    <name type="scientific">Edaphosphingomonas laterariae</name>
    <dbReference type="NCBI Taxonomy" id="861865"/>
    <lineage>
        <taxon>Bacteria</taxon>
        <taxon>Pseudomonadati</taxon>
        <taxon>Pseudomonadota</taxon>
        <taxon>Alphaproteobacteria</taxon>
        <taxon>Sphingomonadales</taxon>
        <taxon>Rhizorhabdaceae</taxon>
        <taxon>Edaphosphingomonas</taxon>
    </lineage>
</organism>
<name>A0A239K513_9SPHN</name>
<evidence type="ECO:0008006" key="4">
    <source>
        <dbReference type="Google" id="ProtNLM"/>
    </source>
</evidence>
<evidence type="ECO:0000256" key="1">
    <source>
        <dbReference type="SAM" id="SignalP"/>
    </source>
</evidence>
<keyword evidence="1" id="KW-0732">Signal</keyword>
<evidence type="ECO:0000313" key="3">
    <source>
        <dbReference type="Proteomes" id="UP000198281"/>
    </source>
</evidence>
<protein>
    <recommendedName>
        <fullName evidence="4">DUF4139 domain-containing protein</fullName>
    </recommendedName>
</protein>
<evidence type="ECO:0000313" key="2">
    <source>
        <dbReference type="EMBL" id="SNT12772.1"/>
    </source>
</evidence>
<dbReference type="PANTHER" id="PTHR38075:SF1">
    <property type="entry name" value="DUF4139 DOMAIN-CONTAINING PROTEIN"/>
    <property type="match status" value="1"/>
</dbReference>
<feature type="signal peptide" evidence="1">
    <location>
        <begin position="1"/>
        <end position="15"/>
    </location>
</feature>